<dbReference type="InterPro" id="IPR043519">
    <property type="entry name" value="NT_sf"/>
</dbReference>
<name>A0A0F9Q410_9ZZZZ</name>
<dbReference type="SUPFAM" id="SSF81301">
    <property type="entry name" value="Nucleotidyltransferase"/>
    <property type="match status" value="1"/>
</dbReference>
<dbReference type="EMBL" id="LAZR01004504">
    <property type="protein sequence ID" value="KKN08006.1"/>
    <property type="molecule type" value="Genomic_DNA"/>
</dbReference>
<gene>
    <name evidence="1" type="ORF">LCGC14_1061160</name>
</gene>
<dbReference type="Pfam" id="PF04439">
    <property type="entry name" value="Adenyl_transf"/>
    <property type="match status" value="1"/>
</dbReference>
<proteinExistence type="predicted"/>
<organism evidence="1">
    <name type="scientific">marine sediment metagenome</name>
    <dbReference type="NCBI Taxonomy" id="412755"/>
    <lineage>
        <taxon>unclassified sequences</taxon>
        <taxon>metagenomes</taxon>
        <taxon>ecological metagenomes</taxon>
    </lineage>
</organism>
<protein>
    <submittedName>
        <fullName evidence="1">Uncharacterized protein</fullName>
    </submittedName>
</protein>
<evidence type="ECO:0000313" key="1">
    <source>
        <dbReference type="EMBL" id="KKN08006.1"/>
    </source>
</evidence>
<reference evidence="1" key="1">
    <citation type="journal article" date="2015" name="Nature">
        <title>Complex archaea that bridge the gap between prokaryotes and eukaryotes.</title>
        <authorList>
            <person name="Spang A."/>
            <person name="Saw J.H."/>
            <person name="Jorgensen S.L."/>
            <person name="Zaremba-Niedzwiedzka K."/>
            <person name="Martijn J."/>
            <person name="Lind A.E."/>
            <person name="van Eijk R."/>
            <person name="Schleper C."/>
            <person name="Guy L."/>
            <person name="Ettema T.J."/>
        </authorList>
    </citation>
    <scope>NUCLEOTIDE SEQUENCE</scope>
</reference>
<dbReference type="InterPro" id="IPR007530">
    <property type="entry name" value="Aminoglycoside_adenylylTfrase"/>
</dbReference>
<accession>A0A0F9Q410</accession>
<comment type="caution">
    <text evidence="1">The sequence shown here is derived from an EMBL/GenBank/DDBJ whole genome shotgun (WGS) entry which is preliminary data.</text>
</comment>
<dbReference type="AlphaFoldDB" id="A0A0F9Q410"/>
<sequence length="121" mass="14125">MIDWEYDSKKFLYKIKKWGTLHPEVRFLLYTDHSTDNIKNPPFDYTVSAVVNDCYEFTRKLYWVNFFGQSASHGLTGDEEKQVVLVDYANGLKVKFVLFESDQPLKNASGKYSKVLVDKLL</sequence>